<dbReference type="InterPro" id="IPR007214">
    <property type="entry name" value="YbaK/aa-tRNA-synth-assoc-dom"/>
</dbReference>
<dbReference type="AlphaFoldDB" id="A0A2V1MYK0"/>
<gene>
    <name evidence="3" type="ORF">DCM90_03680</name>
</gene>
<evidence type="ECO:0000313" key="4">
    <source>
        <dbReference type="Proteomes" id="UP000245080"/>
    </source>
</evidence>
<keyword evidence="1" id="KW-0648">Protein biosynthesis</keyword>
<dbReference type="InterPro" id="IPR036754">
    <property type="entry name" value="YbaK/aa-tRNA-synt-asso_dom_sf"/>
</dbReference>
<proteinExistence type="predicted"/>
<dbReference type="EMBL" id="QCXQ01000002">
    <property type="protein sequence ID" value="PWG00049.1"/>
    <property type="molecule type" value="Genomic_DNA"/>
</dbReference>
<sequence length="61" mass="7308">MFGLINQQDPNIQVYFDRAMLDEPVLTFHPDINTQTIFIKTNDILRFVRVMGYEYEVLDLR</sequence>
<dbReference type="OrthoDB" id="9798587at2"/>
<name>A0A2V1MYK0_9LACO</name>
<protein>
    <recommendedName>
        <fullName evidence="2">YbaK/aminoacyl-tRNA synthetase-associated domain-containing protein</fullName>
    </recommendedName>
</protein>
<dbReference type="SUPFAM" id="SSF55826">
    <property type="entry name" value="YbaK/ProRS associated domain"/>
    <property type="match status" value="1"/>
</dbReference>
<dbReference type="Gene3D" id="3.90.960.10">
    <property type="entry name" value="YbaK/aminoacyl-tRNA synthetase-associated domain"/>
    <property type="match status" value="1"/>
</dbReference>
<organism evidence="3 4">
    <name type="scientific">Levilactobacillus bambusae</name>
    <dbReference type="NCBI Taxonomy" id="2024736"/>
    <lineage>
        <taxon>Bacteria</taxon>
        <taxon>Bacillati</taxon>
        <taxon>Bacillota</taxon>
        <taxon>Bacilli</taxon>
        <taxon>Lactobacillales</taxon>
        <taxon>Lactobacillaceae</taxon>
        <taxon>Levilactobacillus</taxon>
    </lineage>
</organism>
<comment type="caution">
    <text evidence="3">The sequence shown here is derived from an EMBL/GenBank/DDBJ whole genome shotgun (WGS) entry which is preliminary data.</text>
</comment>
<evidence type="ECO:0000313" key="3">
    <source>
        <dbReference type="EMBL" id="PWG00049.1"/>
    </source>
</evidence>
<dbReference type="GO" id="GO:0006412">
    <property type="term" value="P:translation"/>
    <property type="evidence" value="ECO:0007669"/>
    <property type="project" value="UniProtKB-KW"/>
</dbReference>
<evidence type="ECO:0000256" key="1">
    <source>
        <dbReference type="ARBA" id="ARBA00022917"/>
    </source>
</evidence>
<dbReference type="GO" id="GO:0002161">
    <property type="term" value="F:aminoacyl-tRNA deacylase activity"/>
    <property type="evidence" value="ECO:0007669"/>
    <property type="project" value="InterPro"/>
</dbReference>
<feature type="domain" description="YbaK/aminoacyl-tRNA synthetase-associated" evidence="2">
    <location>
        <begin position="2"/>
        <end position="47"/>
    </location>
</feature>
<reference evidence="3 4" key="1">
    <citation type="journal article" date="2018" name="Int. J. Syst. Evol. Microbiol.">
        <title>Lactobacillus bambusae sp. nov., isolated from a traditional fermented Ma-bamboo shoots of Taiwan.</title>
        <authorList>
            <person name="Wang L.-T."/>
        </authorList>
    </citation>
    <scope>NUCLEOTIDE SEQUENCE [LARGE SCALE GENOMIC DNA]</scope>
    <source>
        <strain evidence="3 4">BS-W1</strain>
    </source>
</reference>
<accession>A0A2V1MYK0</accession>
<evidence type="ECO:0000259" key="2">
    <source>
        <dbReference type="Pfam" id="PF04073"/>
    </source>
</evidence>
<dbReference type="Proteomes" id="UP000245080">
    <property type="component" value="Unassembled WGS sequence"/>
</dbReference>
<dbReference type="Pfam" id="PF04073">
    <property type="entry name" value="tRNA_edit"/>
    <property type="match status" value="1"/>
</dbReference>
<keyword evidence="4" id="KW-1185">Reference proteome</keyword>